<feature type="disulfide bond" evidence="5">
    <location>
        <begin position="2153"/>
        <end position="2180"/>
    </location>
</feature>
<dbReference type="CDD" id="cd00033">
    <property type="entry name" value="CCP"/>
    <property type="match status" value="37"/>
</dbReference>
<protein>
    <recommendedName>
        <fullName evidence="6">Sushi domain-containing protein</fullName>
    </recommendedName>
</protein>
<feature type="domain" description="Sushi" evidence="6">
    <location>
        <begin position="675"/>
        <end position="738"/>
    </location>
</feature>
<feature type="domain" description="Sushi" evidence="6">
    <location>
        <begin position="1"/>
        <end position="45"/>
    </location>
</feature>
<dbReference type="InParanoid" id="A0A7M7PKK6"/>
<feature type="disulfide bond" evidence="5">
    <location>
        <begin position="1997"/>
        <end position="2040"/>
    </location>
</feature>
<evidence type="ECO:0000256" key="5">
    <source>
        <dbReference type="PROSITE-ProRule" id="PRU00302"/>
    </source>
</evidence>
<evidence type="ECO:0000313" key="8">
    <source>
        <dbReference type="Proteomes" id="UP000007110"/>
    </source>
</evidence>
<feature type="disulfide bond" evidence="5">
    <location>
        <begin position="1965"/>
        <end position="1992"/>
    </location>
</feature>
<sequence>MEGQNVAYNKTCDFSCNIGYDLIGMSSLACLANGTFSNDIPTCQIVSCSVPELPPRLSPMASQCDAGLSINYTESCLYSCDVGYNLVGSASVRCLANTSLSDFLPQCEVETCNVPQLPPNLQSSCTEGQNVAYNTTCDFSCNLGYDLIGMSSLACLANGTFSDDVPTCEIVACEVPQLPSNLLTSNVLCLGSVTYNTTCHFVCDVGYNLTGESSVTCLEDTTLSAPLPSCEVVTCPLPEVFSAELSSLSGNCDAGSSIDFETTCIFECSIGYTVISGEDVTCQSDGELSAPFPTCAVVSCSIPELPPRLSPVASQCDAGLSINYTESCSYSCDVGYNRVGSASVTCLANTSLSDFLPSCEVETCNVSQLPFNLSSLCMEGQNVAYNKTCDFSCNIGYDLIGMSSLACLANGTFSNDIPTCQIVSCSVPELPPRLSPMASQCDAGLSINYTESCLYSCDVGYNLVGSASVRCLANTSLSDFLPQCEVETCNVPQLPPNLQSSCTEGQNVAYNTTCDFSCNLGYDLIGMSSLACLANGTFSDDVPTCEIVACEVPQLPSNLLTSNVLCLGSVTYNTTCHFVCDVGYNLTGESSVTCLEDTTLSAPLPSCEVVTCPLPEVFSAELSSLSGNCDAGSSIDFETTCIFECSIGYTVISGEDVTCQSDGELSAPFPTCAVVSCSIPELPPRLSPVASQCDAGLSINYTESCSYSCDVGYNRVGSASVTCLANTSLSDFLPSCEVETCNVSQLPFNLSSLCMEGQNVAYNKTCDFSCNIGYDLIGMSSLACLANGTFSNDIPTCQIVSCSVPELPPRLSPMASQCDAGLSINYTESCLYSCDVGYNLVGSASVRCLANTSLSDFLPQCEVETCNVPQLPPNLQSSCTEGQNVAYNTTCDFSCNLGYDLIGMSSLACLANGTFSDDVPTCEIVACEVPQLPSNLLTSNVLCLGSVTYNTTCHFVCDVGYNLTGESSVTCLEDTTLSAPLPSCEVVTCPLPEVFSAELSSLSGNCDAGSSIDFETTCIFECSIGYTVISGEDVTCQSDGELSAPFPTCAVVSCSIPELPPRLSPVASQCDAGLSINYTESCSYSCDVGYNRVGSASVTCLANTSLSDFLPSCEVETCNVSQLPFNLSSLCMEGQNVAYNKTCDFSCNIGYDLIGMSSLACLANGTFSNDIPTCQIVSCSVPELPPRLSPMASQCDAGLSINYTESCLYSCDVGYNLVGSASVRCLANTSLSDFLPQCEVETCNVPQLPPNLQSSCTEGQNVAYNTTCDFSCNLGYDLIGMSSLACLANGTFSDDVPTCEIVACEVPQLPSNLLTSNVLCLGSVTYNTTCHFVCDVGYNLTGESSVTCLEDTTLSAPLPSCEVVTCPLPEVFSAELSSLSGNCDAGSSIDFETTCIFECSIGYTVISGEDVTCQSDGELSAPFPTCAVVSCSIPELPPRLSPVASQCDAGLSINYTESCSYSCDVGYNRVGSASVTCLANTSLSDFLPSCEVETCNVSQLPFNLSSLCMEGQNVAYNKTCDFSCNIGYDLIGMSSLACLANGTFSNDIPTCQIVSCSVPELPPRLSPMASQCDAGLSINYTESCLYSCDVGYNLVGSASVRCLANTSLSDFLPQCEVETCNVPQLPPNLQSSCTEGQNVAYNTTCDFSCNLGYDLIGMSSLACLANGTFSDDVPTCEIVACEVPQLPSNLLTSNVLCLGSVTYNTTCHFVCDVGYNLTGESSVTCLEDTTLSAPLPSCEVVTCPLPEVFSAELSSLSGNCDAGSSIDFETTCIFECSIGYTVIGGEDVTCQSDGELSAPFPTCAVVSCSIPELPPRLSPVASQCDAGLSINYTESCSYSCDVGYNRVGSASVTCLANTSLSDFLPSCEVETCNVSQLPFNLSSLCMEGQNVAYNKTCDFSCNIGYDLIGMSSLACLANGTFSNDIPTCQIVSCSVPELPPRLSPMASQCDAGLSINYTESCLYSCDVGYNLVGSASVRCLANTSLSDFLPQCEVETCNVPQLPPNLQSSCTEGQNVAYNTTCDFSCNLGYDLIGMSSLACLANGTFSDDVPTCEIVACEVPQLPSNLLTSNVLCLGSVTYNTTCHFVCDVGYNLTGESSVTCLEDTTLSAPLPSCEVVTCPLPEVFSAELSSLSGNCDAGSSIDFETTCIFECSIGYTVIGGEDVTCQSDGELSAPFPTCAAVSCSIPELQPRLSPMASQCDAGLSISYTESCSYSCDEGYNLVGSASVMCLANTSLSDFLPLCEVVTCNVPQLPPYLSSSCKEGQNVAYNAKCAFSCNIGYDLIGGMSSLACLANGTFSDDILRCQIVTCSIPSFPANLTTDNTQCGTEMRRDYNTSCMYECQPGYDLIGNSSVMCQASGALSADLPTCEGMSI</sequence>
<feature type="disulfide bond" evidence="5">
    <location>
        <begin position="1334"/>
        <end position="1361"/>
    </location>
</feature>
<feature type="disulfide bond" evidence="5">
    <location>
        <begin position="1711"/>
        <end position="1738"/>
    </location>
</feature>
<feature type="disulfide bond" evidence="5">
    <location>
        <begin position="364"/>
        <end position="407"/>
    </location>
</feature>
<organism evidence="7 8">
    <name type="scientific">Strongylocentrotus purpuratus</name>
    <name type="common">Purple sea urchin</name>
    <dbReference type="NCBI Taxonomy" id="7668"/>
    <lineage>
        <taxon>Eukaryota</taxon>
        <taxon>Metazoa</taxon>
        <taxon>Echinodermata</taxon>
        <taxon>Eleutherozoa</taxon>
        <taxon>Echinozoa</taxon>
        <taxon>Echinoidea</taxon>
        <taxon>Euechinoidea</taxon>
        <taxon>Echinacea</taxon>
        <taxon>Camarodonta</taxon>
        <taxon>Echinidea</taxon>
        <taxon>Strongylocentrotidae</taxon>
        <taxon>Strongylocentrotus</taxon>
    </lineage>
</organism>
<feature type="disulfide bond" evidence="5">
    <location>
        <begin position="1086"/>
        <end position="1113"/>
    </location>
</feature>
<keyword evidence="4" id="KW-0325">Glycoprotein</keyword>
<keyword evidence="3 5" id="KW-1015">Disulfide bond</keyword>
<feature type="disulfide bond" evidence="5">
    <location>
        <begin position="2343"/>
        <end position="2370"/>
    </location>
</feature>
<dbReference type="OrthoDB" id="406096at2759"/>
<dbReference type="OMA" id="CEIVACE"/>
<dbReference type="KEGG" id="spu:105437509"/>
<feature type="disulfide bond" evidence="5">
    <location>
        <begin position="112"/>
        <end position="155"/>
    </location>
</feature>
<feature type="domain" description="Sushi" evidence="6">
    <location>
        <begin position="110"/>
        <end position="170"/>
    </location>
</feature>
<comment type="caution">
    <text evidence="5">Lacks conserved residue(s) required for the propagation of feature annotation.</text>
</comment>
<feature type="disulfide bond" evidence="5">
    <location>
        <begin position="16"/>
        <end position="43"/>
    </location>
</feature>
<feature type="domain" description="Sushi" evidence="6">
    <location>
        <begin position="739"/>
        <end position="799"/>
    </location>
</feature>
<feature type="domain" description="Sushi" evidence="6">
    <location>
        <begin position="1302"/>
        <end position="1363"/>
    </location>
</feature>
<feature type="disulfide bond" evidence="5">
    <location>
        <begin position="1211"/>
        <end position="1238"/>
    </location>
</feature>
<name>A0A7M7PKK6_STRPU</name>
<feature type="disulfide bond" evidence="5">
    <location>
        <begin position="2088"/>
        <end position="2115"/>
    </location>
</feature>
<feature type="domain" description="Sushi" evidence="6">
    <location>
        <begin position="2118"/>
        <end position="2182"/>
    </location>
</feature>
<feature type="disulfide bond" evidence="5">
    <location>
        <begin position="1588"/>
        <end position="1615"/>
    </location>
</feature>
<evidence type="ECO:0000256" key="1">
    <source>
        <dbReference type="ARBA" id="ARBA00022659"/>
    </source>
</evidence>
<feature type="domain" description="Sushi" evidence="6">
    <location>
        <begin position="800"/>
        <end position="863"/>
    </location>
</feature>
<feature type="domain" description="Sushi" evidence="6">
    <location>
        <begin position="1618"/>
        <end position="1678"/>
    </location>
</feature>
<feature type="domain" description="Sushi" evidence="6">
    <location>
        <begin position="2056"/>
        <end position="2117"/>
    </location>
</feature>
<feature type="domain" description="Sushi" evidence="6">
    <location>
        <begin position="1931"/>
        <end position="1994"/>
    </location>
</feature>
<dbReference type="Gene3D" id="2.10.70.10">
    <property type="entry name" value="Complement Module, domain 1"/>
    <property type="match status" value="38"/>
</dbReference>
<feature type="disulfide bond" evidence="5">
    <location>
        <begin position="489"/>
        <end position="532"/>
    </location>
</feature>
<dbReference type="InterPro" id="IPR035976">
    <property type="entry name" value="Sushi/SCR/CCP_sf"/>
</dbReference>
<keyword evidence="2" id="KW-0677">Repeat</keyword>
<feature type="disulfide bond" evidence="5">
    <location>
        <begin position="1872"/>
        <end position="1915"/>
    </location>
</feature>
<evidence type="ECO:0000313" key="7">
    <source>
        <dbReference type="EnsemblMetazoa" id="XP_030852836"/>
    </source>
</evidence>
<feature type="disulfide bond" evidence="5">
    <location>
        <begin position="1901"/>
        <end position="1928"/>
    </location>
</feature>
<evidence type="ECO:0000256" key="2">
    <source>
        <dbReference type="ARBA" id="ARBA00022737"/>
    </source>
</evidence>
<feature type="disulfide bond" evidence="5">
    <location>
        <begin position="2217"/>
        <end position="2244"/>
    </location>
</feature>
<feature type="disulfide bond" evidence="5">
    <location>
        <begin position="834"/>
        <end position="861"/>
    </location>
</feature>
<feature type="disulfide bond" evidence="5">
    <location>
        <begin position="866"/>
        <end position="909"/>
    </location>
</feature>
<dbReference type="InterPro" id="IPR050350">
    <property type="entry name" value="Compl-Cell_Adhes-Reg"/>
</dbReference>
<feature type="domain" description="Sushi" evidence="6">
    <location>
        <begin position="864"/>
        <end position="924"/>
    </location>
</feature>
<feature type="domain" description="Sushi" evidence="6">
    <location>
        <begin position="1052"/>
        <end position="1115"/>
    </location>
</feature>
<feature type="domain" description="Sushi" evidence="6">
    <location>
        <begin position="171"/>
        <end position="232"/>
    </location>
</feature>
<feature type="domain" description="Sushi" evidence="6">
    <location>
        <begin position="1679"/>
        <end position="1740"/>
    </location>
</feature>
<feature type="domain" description="Sushi" evidence="6">
    <location>
        <begin position="2247"/>
        <end position="2308"/>
    </location>
</feature>
<feature type="domain" description="Sushi" evidence="6">
    <location>
        <begin position="548"/>
        <end position="609"/>
    </location>
</feature>
<feature type="domain" description="Sushi" evidence="6">
    <location>
        <begin position="987"/>
        <end position="1051"/>
    </location>
</feature>
<dbReference type="PANTHER" id="PTHR19325:SF560">
    <property type="entry name" value="SUSHI, VON WILLEBRAND FACTOR TYPE A, EGF AND PENTRAXIN DOMAIN-CONTAINING PROTEIN 1"/>
    <property type="match status" value="1"/>
</dbReference>
<feature type="domain" description="Sushi" evidence="6">
    <location>
        <begin position="1806"/>
        <end position="1869"/>
    </location>
</feature>
<dbReference type="SUPFAM" id="SSF57535">
    <property type="entry name" value="Complement control module/SCR domain"/>
    <property type="match status" value="38"/>
</dbReference>
<dbReference type="PROSITE" id="PS50923">
    <property type="entry name" value="SUSHI"/>
    <property type="match status" value="38"/>
</dbReference>
<accession>A0A7M7PKK6</accession>
<feature type="domain" description="Sushi" evidence="6">
    <location>
        <begin position="362"/>
        <end position="422"/>
    </location>
</feature>
<keyword evidence="8" id="KW-1185">Reference proteome</keyword>
<feature type="domain" description="Sushi" evidence="6">
    <location>
        <begin position="1177"/>
        <end position="1240"/>
    </location>
</feature>
<feature type="domain" description="Sushi" evidence="6">
    <location>
        <begin position="1870"/>
        <end position="1930"/>
    </location>
</feature>
<feature type="disulfide bond" evidence="5">
    <location>
        <begin position="518"/>
        <end position="545"/>
    </location>
</feature>
<feature type="disulfide bond" evidence="5">
    <location>
        <begin position="80"/>
        <end position="107"/>
    </location>
</feature>
<feature type="disulfide bond" evidence="5">
    <location>
        <begin position="203"/>
        <end position="230"/>
    </location>
</feature>
<feature type="domain" description="Sushi" evidence="6">
    <location>
        <begin position="1554"/>
        <end position="1617"/>
    </location>
</feature>
<feature type="disulfide bond" evidence="5">
    <location>
        <begin position="1463"/>
        <end position="1490"/>
    </location>
</feature>
<feature type="domain" description="Sushi" evidence="6">
    <location>
        <begin position="1364"/>
        <end position="1428"/>
    </location>
</feature>
<feature type="disulfide bond" evidence="5">
    <location>
        <begin position="268"/>
        <end position="295"/>
    </location>
</feature>
<feature type="disulfide bond" evidence="5">
    <location>
        <begin position="1272"/>
        <end position="1299"/>
    </location>
</feature>
<feature type="disulfide bond" evidence="5">
    <location>
        <begin position="1147"/>
        <end position="1174"/>
    </location>
</feature>
<feature type="disulfide bond" evidence="5">
    <location>
        <begin position="709"/>
        <end position="736"/>
    </location>
</feature>
<feature type="domain" description="Sushi" evidence="6">
    <location>
        <begin position="298"/>
        <end position="361"/>
    </location>
</feature>
<feature type="domain" description="Sushi" evidence="6">
    <location>
        <begin position="2309"/>
        <end position="2372"/>
    </location>
</feature>
<keyword evidence="1 5" id="KW-0768">Sushi</keyword>
<feature type="disulfide bond" evidence="5">
    <location>
        <begin position="1399"/>
        <end position="1426"/>
    </location>
</feature>
<feature type="domain" description="Sushi" evidence="6">
    <location>
        <begin position="1241"/>
        <end position="1301"/>
    </location>
</feature>
<dbReference type="InterPro" id="IPR000436">
    <property type="entry name" value="Sushi_SCR_CCP_dom"/>
</dbReference>
<feature type="domain" description="Sushi" evidence="6">
    <location>
        <begin position="423"/>
        <end position="486"/>
    </location>
</feature>
<evidence type="ECO:0000259" key="6">
    <source>
        <dbReference type="PROSITE" id="PS50923"/>
    </source>
</evidence>
<evidence type="ECO:0000256" key="4">
    <source>
        <dbReference type="ARBA" id="ARBA00023180"/>
    </source>
</evidence>
<feature type="disulfide bond" evidence="5">
    <location>
        <begin position="1495"/>
        <end position="1538"/>
    </location>
</feature>
<feature type="disulfide bond" evidence="5">
    <location>
        <begin position="1022"/>
        <end position="1049"/>
    </location>
</feature>
<feature type="domain" description="Sushi" evidence="6">
    <location>
        <begin position="2183"/>
        <end position="2246"/>
    </location>
</feature>
<feature type="disulfide bond" evidence="5">
    <location>
        <begin position="895"/>
        <end position="922"/>
    </location>
</feature>
<feature type="disulfide bond" evidence="5">
    <location>
        <begin position="2026"/>
        <end position="2053"/>
    </location>
</feature>
<dbReference type="GeneID" id="105437509"/>
<dbReference type="Proteomes" id="UP000007110">
    <property type="component" value="Unassembled WGS sequence"/>
</dbReference>
<feature type="disulfide bond" evidence="5">
    <location>
        <begin position="393"/>
        <end position="420"/>
    </location>
</feature>
<feature type="disulfide bond" evidence="5">
    <location>
        <begin position="457"/>
        <end position="484"/>
    </location>
</feature>
<feature type="disulfide bond" evidence="5">
    <location>
        <begin position="1118"/>
        <end position="1161"/>
    </location>
</feature>
<feature type="disulfide bond" evidence="5">
    <location>
        <begin position="332"/>
        <end position="359"/>
    </location>
</feature>
<dbReference type="Pfam" id="PF00084">
    <property type="entry name" value="Sushi"/>
    <property type="match status" value="34"/>
</dbReference>
<feature type="disulfide bond" evidence="5">
    <location>
        <begin position="1243"/>
        <end position="1286"/>
    </location>
</feature>
<dbReference type="EnsemblMetazoa" id="XM_030996976">
    <property type="protein sequence ID" value="XP_030852836"/>
    <property type="gene ID" value="LOC105437509"/>
</dbReference>
<feature type="disulfide bond" evidence="5">
    <location>
        <begin position="1649"/>
        <end position="1676"/>
    </location>
</feature>
<feature type="domain" description="Sushi" evidence="6">
    <location>
        <begin position="610"/>
        <end position="674"/>
    </location>
</feature>
<feature type="disulfide bond" evidence="5">
    <location>
        <begin position="1620"/>
        <end position="1663"/>
    </location>
</feature>
<feature type="domain" description="Sushi" evidence="6">
    <location>
        <begin position="1741"/>
        <end position="1805"/>
    </location>
</feature>
<evidence type="ECO:0000256" key="3">
    <source>
        <dbReference type="ARBA" id="ARBA00023157"/>
    </source>
</evidence>
<feature type="domain" description="Sushi" evidence="6">
    <location>
        <begin position="1995"/>
        <end position="2055"/>
    </location>
</feature>
<reference evidence="8" key="1">
    <citation type="submission" date="2015-02" db="EMBL/GenBank/DDBJ databases">
        <title>Genome sequencing for Strongylocentrotus purpuratus.</title>
        <authorList>
            <person name="Murali S."/>
            <person name="Liu Y."/>
            <person name="Vee V."/>
            <person name="English A."/>
            <person name="Wang M."/>
            <person name="Skinner E."/>
            <person name="Han Y."/>
            <person name="Muzny D.M."/>
            <person name="Worley K.C."/>
            <person name="Gibbs R.A."/>
        </authorList>
    </citation>
    <scope>NUCLEOTIDE SEQUENCE</scope>
</reference>
<dbReference type="SMART" id="SM00032">
    <property type="entry name" value="CCP"/>
    <property type="match status" value="38"/>
</dbReference>
<feature type="disulfide bond" evidence="5">
    <location>
        <begin position="141"/>
        <end position="168"/>
    </location>
</feature>
<dbReference type="PANTHER" id="PTHR19325">
    <property type="entry name" value="COMPLEMENT COMPONENT-RELATED SUSHI DOMAIN-CONTAINING"/>
    <property type="match status" value="1"/>
</dbReference>
<dbReference type="RefSeq" id="XP_030852836.1">
    <property type="nucleotide sequence ID" value="XM_030996976.1"/>
</dbReference>
<feature type="disulfide bond" evidence="5">
    <location>
        <begin position="770"/>
        <end position="797"/>
    </location>
</feature>
<feature type="domain" description="Sushi" evidence="6">
    <location>
        <begin position="233"/>
        <end position="297"/>
    </location>
</feature>
<reference evidence="7" key="2">
    <citation type="submission" date="2021-01" db="UniProtKB">
        <authorList>
            <consortium name="EnsemblMetazoa"/>
        </authorList>
    </citation>
    <scope>IDENTIFICATION</scope>
</reference>
<feature type="disulfide bond" evidence="5">
    <location>
        <begin position="1840"/>
        <end position="1867"/>
    </location>
</feature>
<feature type="disulfide bond" evidence="5">
    <location>
        <begin position="741"/>
        <end position="784"/>
    </location>
</feature>
<feature type="domain" description="Sushi" evidence="6">
    <location>
        <begin position="1116"/>
        <end position="1176"/>
    </location>
</feature>
<feature type="disulfide bond" evidence="5">
    <location>
        <begin position="1776"/>
        <end position="1803"/>
    </location>
</feature>
<feature type="disulfide bond" evidence="5">
    <location>
        <begin position="645"/>
        <end position="672"/>
    </location>
</feature>
<feature type="domain" description="Sushi" evidence="6">
    <location>
        <begin position="1493"/>
        <end position="1553"/>
    </location>
</feature>
<feature type="domain" description="Sushi" evidence="6">
    <location>
        <begin position="1429"/>
        <end position="1492"/>
    </location>
</feature>
<feature type="disulfide bond" evidence="5">
    <location>
        <begin position="580"/>
        <end position="607"/>
    </location>
</feature>
<feature type="domain" description="Sushi" evidence="6">
    <location>
        <begin position="487"/>
        <end position="547"/>
    </location>
</feature>
<proteinExistence type="predicted"/>
<feature type="domain" description="Sushi" evidence="6">
    <location>
        <begin position="925"/>
        <end position="986"/>
    </location>
</feature>
<feature type="disulfide bond" evidence="5">
    <location>
        <begin position="1524"/>
        <end position="1551"/>
    </location>
</feature>
<feature type="disulfide bond" evidence="5">
    <location>
        <begin position="957"/>
        <end position="984"/>
    </location>
</feature>
<feature type="domain" description="Sushi" evidence="6">
    <location>
        <begin position="46"/>
        <end position="109"/>
    </location>
</feature>